<dbReference type="PROSITE" id="PS01136">
    <property type="entry name" value="UPF0034"/>
    <property type="match status" value="1"/>
</dbReference>
<dbReference type="GO" id="GO:0000049">
    <property type="term" value="F:tRNA binding"/>
    <property type="evidence" value="ECO:0007669"/>
    <property type="project" value="UniProtKB-KW"/>
</dbReference>
<keyword evidence="7" id="KW-0521">NADP</keyword>
<dbReference type="AlphaFoldDB" id="A0A1I1Q7G8"/>
<evidence type="ECO:0000256" key="11">
    <source>
        <dbReference type="ARBA" id="ARBA00048802"/>
    </source>
</evidence>
<organism evidence="16 17">
    <name type="scientific">Thiohalospira halophila DSM 15071</name>
    <dbReference type="NCBI Taxonomy" id="1123397"/>
    <lineage>
        <taxon>Bacteria</taxon>
        <taxon>Pseudomonadati</taxon>
        <taxon>Pseudomonadota</taxon>
        <taxon>Gammaproteobacteria</taxon>
        <taxon>Thiohalospirales</taxon>
        <taxon>Thiohalospiraceae</taxon>
        <taxon>Thiohalospira</taxon>
    </lineage>
</organism>
<dbReference type="STRING" id="1123397.SAMN05660831_00824"/>
<dbReference type="Pfam" id="PF01207">
    <property type="entry name" value="Dus"/>
    <property type="match status" value="1"/>
</dbReference>
<keyword evidence="3" id="KW-0820">tRNA-binding</keyword>
<dbReference type="Gene3D" id="3.20.20.70">
    <property type="entry name" value="Aldolase class I"/>
    <property type="match status" value="1"/>
</dbReference>
<keyword evidence="4 12" id="KW-0285">Flavoprotein</keyword>
<feature type="binding site" evidence="14">
    <location>
        <position position="70"/>
    </location>
    <ligand>
        <name>FMN</name>
        <dbReference type="ChEBI" id="CHEBI:58210"/>
    </ligand>
</feature>
<feature type="binding site" evidence="14">
    <location>
        <position position="139"/>
    </location>
    <ligand>
        <name>FMN</name>
        <dbReference type="ChEBI" id="CHEBI:58210"/>
    </ligand>
</feature>
<comment type="function">
    <text evidence="2 12">Catalyzes the synthesis of 5,6-dihydrouridine (D), a modified base found in the D-loop of most tRNAs, via the reduction of the C5-C6 double bond in target uridines.</text>
</comment>
<dbReference type="PANTHER" id="PTHR45846">
    <property type="entry name" value="TRNA-DIHYDROURIDINE(47) SYNTHASE [NAD(P)(+)]-LIKE"/>
    <property type="match status" value="1"/>
</dbReference>
<evidence type="ECO:0000256" key="6">
    <source>
        <dbReference type="ARBA" id="ARBA00022694"/>
    </source>
</evidence>
<feature type="binding site" evidence="14">
    <location>
        <position position="169"/>
    </location>
    <ligand>
        <name>FMN</name>
        <dbReference type="ChEBI" id="CHEBI:58210"/>
    </ligand>
</feature>
<keyword evidence="14" id="KW-0547">Nucleotide-binding</keyword>
<dbReference type="InterPro" id="IPR018517">
    <property type="entry name" value="tRNA_hU_synthase_CS"/>
</dbReference>
<evidence type="ECO:0000256" key="12">
    <source>
        <dbReference type="PIRNR" id="PIRNR006621"/>
    </source>
</evidence>
<dbReference type="EMBL" id="FOMJ01000002">
    <property type="protein sequence ID" value="SFD14060.1"/>
    <property type="molecule type" value="Genomic_DNA"/>
</dbReference>
<evidence type="ECO:0000256" key="3">
    <source>
        <dbReference type="ARBA" id="ARBA00022555"/>
    </source>
</evidence>
<name>A0A1I1Q7G8_9GAMM</name>
<accession>A0A1I1Q7G8</accession>
<dbReference type="PANTHER" id="PTHR45846:SF1">
    <property type="entry name" value="TRNA-DIHYDROURIDINE(47) SYNTHASE [NAD(P)(+)]-LIKE"/>
    <property type="match status" value="1"/>
</dbReference>
<comment type="similarity">
    <text evidence="12">Belongs to the dus family.</text>
</comment>
<evidence type="ECO:0000259" key="15">
    <source>
        <dbReference type="Pfam" id="PF01207"/>
    </source>
</evidence>
<evidence type="ECO:0000256" key="2">
    <source>
        <dbReference type="ARBA" id="ARBA00002790"/>
    </source>
</evidence>
<comment type="catalytic activity">
    <reaction evidence="10">
        <text>a 5,6-dihydrouridine in tRNA + NADP(+) = a uridine in tRNA + NADPH + H(+)</text>
        <dbReference type="Rhea" id="RHEA:23624"/>
        <dbReference type="Rhea" id="RHEA-COMP:13339"/>
        <dbReference type="Rhea" id="RHEA-COMP:13887"/>
        <dbReference type="ChEBI" id="CHEBI:15378"/>
        <dbReference type="ChEBI" id="CHEBI:57783"/>
        <dbReference type="ChEBI" id="CHEBI:58349"/>
        <dbReference type="ChEBI" id="CHEBI:65315"/>
        <dbReference type="ChEBI" id="CHEBI:74443"/>
    </reaction>
</comment>
<evidence type="ECO:0000256" key="13">
    <source>
        <dbReference type="PIRSR" id="PIRSR006621-1"/>
    </source>
</evidence>
<dbReference type="RefSeq" id="WP_093427501.1">
    <property type="nucleotide sequence ID" value="NZ_FOMJ01000002.1"/>
</dbReference>
<feature type="domain" description="DUS-like FMN-binding" evidence="15">
    <location>
        <begin position="13"/>
        <end position="316"/>
    </location>
</feature>
<dbReference type="InterPro" id="IPR004652">
    <property type="entry name" value="DusB-like"/>
</dbReference>
<evidence type="ECO:0000256" key="14">
    <source>
        <dbReference type="PIRSR" id="PIRSR006621-2"/>
    </source>
</evidence>
<dbReference type="EC" id="1.3.1.-" evidence="12"/>
<evidence type="ECO:0000256" key="10">
    <source>
        <dbReference type="ARBA" id="ARBA00048205"/>
    </source>
</evidence>
<feature type="binding site" evidence="14">
    <location>
        <begin position="16"/>
        <end position="18"/>
    </location>
    <ligand>
        <name>FMN</name>
        <dbReference type="ChEBI" id="CHEBI:58210"/>
    </ligand>
</feature>
<proteinExistence type="inferred from homology"/>
<dbReference type="Proteomes" id="UP000198611">
    <property type="component" value="Unassembled WGS sequence"/>
</dbReference>
<evidence type="ECO:0000256" key="7">
    <source>
        <dbReference type="ARBA" id="ARBA00022857"/>
    </source>
</evidence>
<dbReference type="CDD" id="cd02801">
    <property type="entry name" value="DUS_like_FMN"/>
    <property type="match status" value="1"/>
</dbReference>
<evidence type="ECO:0000256" key="1">
    <source>
        <dbReference type="ARBA" id="ARBA00001917"/>
    </source>
</evidence>
<evidence type="ECO:0000256" key="4">
    <source>
        <dbReference type="ARBA" id="ARBA00022630"/>
    </source>
</evidence>
<dbReference type="GO" id="GO:0017150">
    <property type="term" value="F:tRNA dihydrouridine synthase activity"/>
    <property type="evidence" value="ECO:0007669"/>
    <property type="project" value="InterPro"/>
</dbReference>
<keyword evidence="8" id="KW-0694">RNA-binding</keyword>
<keyword evidence="17" id="KW-1185">Reference proteome</keyword>
<evidence type="ECO:0000256" key="9">
    <source>
        <dbReference type="ARBA" id="ARBA00023002"/>
    </source>
</evidence>
<dbReference type="GO" id="GO:0050660">
    <property type="term" value="F:flavin adenine dinucleotide binding"/>
    <property type="evidence" value="ECO:0007669"/>
    <property type="project" value="InterPro"/>
</dbReference>
<protein>
    <recommendedName>
        <fullName evidence="12">tRNA-dihydrouridine synthase</fullName>
        <ecNumber evidence="12">1.3.1.-</ecNumber>
    </recommendedName>
</protein>
<dbReference type="Gene3D" id="1.10.1200.80">
    <property type="entry name" value="Putative flavin oxidoreducatase, domain 2"/>
    <property type="match status" value="1"/>
</dbReference>
<evidence type="ECO:0000256" key="8">
    <source>
        <dbReference type="ARBA" id="ARBA00022884"/>
    </source>
</evidence>
<evidence type="ECO:0000256" key="5">
    <source>
        <dbReference type="ARBA" id="ARBA00022643"/>
    </source>
</evidence>
<dbReference type="SUPFAM" id="SSF51395">
    <property type="entry name" value="FMN-linked oxidoreductases"/>
    <property type="match status" value="1"/>
</dbReference>
<keyword evidence="9 12" id="KW-0560">Oxidoreductase</keyword>
<dbReference type="InterPro" id="IPR013785">
    <property type="entry name" value="Aldolase_TIM"/>
</dbReference>
<feature type="active site" description="Proton donor" evidence="13">
    <location>
        <position position="100"/>
    </location>
</feature>
<dbReference type="OrthoDB" id="9764501at2"/>
<dbReference type="PIRSF" id="PIRSF006621">
    <property type="entry name" value="Dus"/>
    <property type="match status" value="1"/>
</dbReference>
<comment type="cofactor">
    <cofactor evidence="1 12 14">
        <name>FMN</name>
        <dbReference type="ChEBI" id="CHEBI:58210"/>
    </cofactor>
</comment>
<evidence type="ECO:0000313" key="17">
    <source>
        <dbReference type="Proteomes" id="UP000198611"/>
    </source>
</evidence>
<dbReference type="InterPro" id="IPR001269">
    <property type="entry name" value="DUS_fam"/>
</dbReference>
<dbReference type="NCBIfam" id="TIGR00737">
    <property type="entry name" value="nifR3_yhdG"/>
    <property type="match status" value="1"/>
</dbReference>
<comment type="catalytic activity">
    <reaction evidence="11">
        <text>a 5,6-dihydrouridine in tRNA + NAD(+) = a uridine in tRNA + NADH + H(+)</text>
        <dbReference type="Rhea" id="RHEA:54452"/>
        <dbReference type="Rhea" id="RHEA-COMP:13339"/>
        <dbReference type="Rhea" id="RHEA-COMP:13887"/>
        <dbReference type="ChEBI" id="CHEBI:15378"/>
        <dbReference type="ChEBI" id="CHEBI:57540"/>
        <dbReference type="ChEBI" id="CHEBI:57945"/>
        <dbReference type="ChEBI" id="CHEBI:65315"/>
        <dbReference type="ChEBI" id="CHEBI:74443"/>
    </reaction>
</comment>
<gene>
    <name evidence="16" type="ORF">SAMN05660831_00824</name>
</gene>
<dbReference type="InterPro" id="IPR035587">
    <property type="entry name" value="DUS-like_FMN-bd"/>
</dbReference>
<dbReference type="InterPro" id="IPR024036">
    <property type="entry name" value="tRNA-dHydroUridine_Synthase_C"/>
</dbReference>
<keyword evidence="6 12" id="KW-0819">tRNA processing</keyword>
<evidence type="ECO:0000313" key="16">
    <source>
        <dbReference type="EMBL" id="SFD14060.1"/>
    </source>
</evidence>
<reference evidence="16 17" key="1">
    <citation type="submission" date="2016-10" db="EMBL/GenBank/DDBJ databases">
        <authorList>
            <person name="de Groot N.N."/>
        </authorList>
    </citation>
    <scope>NUCLEOTIDE SEQUENCE [LARGE SCALE GENOMIC DNA]</scope>
    <source>
        <strain evidence="16 17">HL3</strain>
    </source>
</reference>
<keyword evidence="5 12" id="KW-0288">FMN</keyword>
<sequence>MQIGPHAIDPPVLLAPMAGITDAPFRALCRRMGAGLAFSEMLTSDRHLWATPKSRQRLALTGEPGPVAVQLAGTEPAELAAAARDVAAAGAELIDLNMGCPAKKVCRRAAGSALMRDEALVGRILEAVVAAVPVPVSLKIRTGWDAEHRNAPTVARIAEETGIATLTVHGRTRADGYSGQAEFGTLARVREATSLPLVANGDIVDGPSALRALQQTGADAVMVGRAARGDPWVFQRIRAFLAGESAPEPDAAEVAAVADEHLRGLHTLYGAEQGVRVARKHIKWYLQARGTAETDTRRLMAATDASEQRRLLANAFAAEFQEFAA</sequence>
<feature type="binding site" evidence="14">
    <location>
        <begin position="224"/>
        <end position="225"/>
    </location>
    <ligand>
        <name>FMN</name>
        <dbReference type="ChEBI" id="CHEBI:58210"/>
    </ligand>
</feature>